<keyword evidence="5" id="KW-1185">Reference proteome</keyword>
<dbReference type="Proteomes" id="UP000235145">
    <property type="component" value="Unassembled WGS sequence"/>
</dbReference>
<dbReference type="Pfam" id="PF08284">
    <property type="entry name" value="RVP_2"/>
    <property type="match status" value="1"/>
</dbReference>
<gene>
    <name evidence="4" type="ORF">LSAT_V11C400194320</name>
</gene>
<keyword evidence="1" id="KW-0479">Metal-binding</keyword>
<name>A0A9R1VZH4_LACSA</name>
<protein>
    <recommendedName>
        <fullName evidence="3">CCHC-type domain-containing protein</fullName>
    </recommendedName>
</protein>
<sequence length="415" mass="47126">MGEPPVFNGEIDPILSSTWIMDIEGTFDTRKCVDEDKFTEKARFVEFYVSTKERRVERYIWGLRTAIHEFVQIQKSGTFQSVVDATEGREREKNRQGEDRALGKRKWDGTNNDSKKIKTSSQECKTDLGSRVKQCPKCNCYHKGECNMNQKCGKPGHIATKCKKRRLCYGCGSPNHINSECPQSKGNNNQGRITNNRATDKKADTGRPKARTFHLMAQEAQETPDVVTGTFLVNSIHARVLFDSGANRSLVSTTFCKNLVRNAKTLEHALEIETADDHWVLVREEYDDCSNEIEGGVVPLNLLPIPWVILTFYWAYVLEAKQGKPEIPHIPVIREFQDVFLVDLTSLPPDRKVEFRIDLTPAVALIARAPYQLAPTEMKELMAQLHDLHNKGFIRPSTSPWGAPLLFVKKKDGKM</sequence>
<evidence type="ECO:0000313" key="5">
    <source>
        <dbReference type="Proteomes" id="UP000235145"/>
    </source>
</evidence>
<dbReference type="Pfam" id="PF00098">
    <property type="entry name" value="zf-CCHC"/>
    <property type="match status" value="1"/>
</dbReference>
<dbReference type="GO" id="GO:0008270">
    <property type="term" value="F:zinc ion binding"/>
    <property type="evidence" value="ECO:0007669"/>
    <property type="project" value="UniProtKB-KW"/>
</dbReference>
<dbReference type="Gene3D" id="3.10.10.10">
    <property type="entry name" value="HIV Type 1 Reverse Transcriptase, subunit A, domain 1"/>
    <property type="match status" value="1"/>
</dbReference>
<dbReference type="PANTHER" id="PTHR15503:SF42">
    <property type="entry name" value="ZINC FINGER, CCHC-TYPE, RETROTRANSPOSON GAG DOMAIN, ASPARTIC PEPTIDASE DOMAIN PROTEIN-RELATED"/>
    <property type="match status" value="1"/>
</dbReference>
<feature type="domain" description="CCHC-type" evidence="3">
    <location>
        <begin position="168"/>
        <end position="183"/>
    </location>
</feature>
<evidence type="ECO:0000259" key="3">
    <source>
        <dbReference type="PROSITE" id="PS50158"/>
    </source>
</evidence>
<dbReference type="SMART" id="SM00343">
    <property type="entry name" value="ZnF_C2HC"/>
    <property type="match status" value="2"/>
</dbReference>
<feature type="region of interest" description="Disordered" evidence="2">
    <location>
        <begin position="85"/>
        <end position="116"/>
    </location>
</feature>
<accession>A0A9R1VZH4</accession>
<feature type="region of interest" description="Disordered" evidence="2">
    <location>
        <begin position="182"/>
        <end position="207"/>
    </location>
</feature>
<dbReference type="SUPFAM" id="SSF56672">
    <property type="entry name" value="DNA/RNA polymerases"/>
    <property type="match status" value="1"/>
</dbReference>
<dbReference type="AlphaFoldDB" id="A0A9R1VZH4"/>
<dbReference type="PROSITE" id="PS50158">
    <property type="entry name" value="ZF_CCHC"/>
    <property type="match status" value="1"/>
</dbReference>
<reference evidence="4 5" key="1">
    <citation type="journal article" date="2017" name="Nat. Commun.">
        <title>Genome assembly with in vitro proximity ligation data and whole-genome triplication in lettuce.</title>
        <authorList>
            <person name="Reyes-Chin-Wo S."/>
            <person name="Wang Z."/>
            <person name="Yang X."/>
            <person name="Kozik A."/>
            <person name="Arikit S."/>
            <person name="Song C."/>
            <person name="Xia L."/>
            <person name="Froenicke L."/>
            <person name="Lavelle D.O."/>
            <person name="Truco M.J."/>
            <person name="Xia R."/>
            <person name="Zhu S."/>
            <person name="Xu C."/>
            <person name="Xu H."/>
            <person name="Xu X."/>
            <person name="Cox K."/>
            <person name="Korf I."/>
            <person name="Meyers B.C."/>
            <person name="Michelmore R.W."/>
        </authorList>
    </citation>
    <scope>NUCLEOTIDE SEQUENCE [LARGE SCALE GENOMIC DNA]</scope>
    <source>
        <strain evidence="5">cv. Salinas</strain>
        <tissue evidence="4">Seedlings</tissue>
    </source>
</reference>
<feature type="compositionally biased region" description="Polar residues" evidence="2">
    <location>
        <begin position="182"/>
        <end position="197"/>
    </location>
</feature>
<feature type="compositionally biased region" description="Basic and acidic residues" evidence="2">
    <location>
        <begin position="198"/>
        <end position="207"/>
    </location>
</feature>
<dbReference type="InterPro" id="IPR001878">
    <property type="entry name" value="Znf_CCHC"/>
</dbReference>
<proteinExistence type="predicted"/>
<organism evidence="4 5">
    <name type="scientific">Lactuca sativa</name>
    <name type="common">Garden lettuce</name>
    <dbReference type="NCBI Taxonomy" id="4236"/>
    <lineage>
        <taxon>Eukaryota</taxon>
        <taxon>Viridiplantae</taxon>
        <taxon>Streptophyta</taxon>
        <taxon>Embryophyta</taxon>
        <taxon>Tracheophyta</taxon>
        <taxon>Spermatophyta</taxon>
        <taxon>Magnoliopsida</taxon>
        <taxon>eudicotyledons</taxon>
        <taxon>Gunneridae</taxon>
        <taxon>Pentapetalae</taxon>
        <taxon>asterids</taxon>
        <taxon>campanulids</taxon>
        <taxon>Asterales</taxon>
        <taxon>Asteraceae</taxon>
        <taxon>Cichorioideae</taxon>
        <taxon>Cichorieae</taxon>
        <taxon>Lactucinae</taxon>
        <taxon>Lactuca</taxon>
    </lineage>
</organism>
<dbReference type="InterPro" id="IPR032567">
    <property type="entry name" value="RTL1-rel"/>
</dbReference>
<keyword evidence="1" id="KW-0863">Zinc-finger</keyword>
<evidence type="ECO:0000256" key="1">
    <source>
        <dbReference type="PROSITE-ProRule" id="PRU00047"/>
    </source>
</evidence>
<dbReference type="EMBL" id="NBSK02000004">
    <property type="protein sequence ID" value="KAJ0213461.1"/>
    <property type="molecule type" value="Genomic_DNA"/>
</dbReference>
<feature type="compositionally biased region" description="Basic and acidic residues" evidence="2">
    <location>
        <begin position="86"/>
        <end position="116"/>
    </location>
</feature>
<dbReference type="InterPro" id="IPR043502">
    <property type="entry name" value="DNA/RNA_pol_sf"/>
</dbReference>
<evidence type="ECO:0000256" key="2">
    <source>
        <dbReference type="SAM" id="MobiDB-lite"/>
    </source>
</evidence>
<evidence type="ECO:0000313" key="4">
    <source>
        <dbReference type="EMBL" id="KAJ0213461.1"/>
    </source>
</evidence>
<dbReference type="Gene3D" id="4.10.60.10">
    <property type="entry name" value="Zinc finger, CCHC-type"/>
    <property type="match status" value="1"/>
</dbReference>
<dbReference type="PANTHER" id="PTHR15503">
    <property type="entry name" value="LDOC1 RELATED"/>
    <property type="match status" value="1"/>
</dbReference>
<dbReference type="GO" id="GO:0003676">
    <property type="term" value="F:nucleic acid binding"/>
    <property type="evidence" value="ECO:0007669"/>
    <property type="project" value="InterPro"/>
</dbReference>
<keyword evidence="1" id="KW-0862">Zinc</keyword>
<comment type="caution">
    <text evidence="4">The sequence shown here is derived from an EMBL/GenBank/DDBJ whole genome shotgun (WGS) entry which is preliminary data.</text>
</comment>